<dbReference type="AlphaFoldDB" id="A0A2S5AZV2"/>
<proteinExistence type="inferred from homology"/>
<feature type="active site" evidence="3">
    <location>
        <position position="128"/>
    </location>
</feature>
<dbReference type="EMBL" id="PJQD01000151">
    <property type="protein sequence ID" value="POY70054.1"/>
    <property type="molecule type" value="Genomic_DNA"/>
</dbReference>
<dbReference type="PROSITE" id="PS00141">
    <property type="entry name" value="ASP_PROTEASE"/>
    <property type="match status" value="1"/>
</dbReference>
<dbReference type="InterPro" id="IPR001969">
    <property type="entry name" value="Aspartic_peptidase_AS"/>
</dbReference>
<evidence type="ECO:0000256" key="1">
    <source>
        <dbReference type="ARBA" id="ARBA00007447"/>
    </source>
</evidence>
<dbReference type="GO" id="GO:0004190">
    <property type="term" value="F:aspartic-type endopeptidase activity"/>
    <property type="evidence" value="ECO:0007669"/>
    <property type="project" value="UniProtKB-KW"/>
</dbReference>
<evidence type="ECO:0000256" key="2">
    <source>
        <dbReference type="ARBA" id="ARBA00022750"/>
    </source>
</evidence>
<comment type="similarity">
    <text evidence="1 4">Belongs to the peptidase A1 family.</text>
</comment>
<evidence type="ECO:0000256" key="4">
    <source>
        <dbReference type="RuleBase" id="RU000454"/>
    </source>
</evidence>
<comment type="caution">
    <text evidence="8">The sequence shown here is derived from an EMBL/GenBank/DDBJ whole genome shotgun (WGS) entry which is preliminary data.</text>
</comment>
<feature type="domain" description="Peptidase A1" evidence="7">
    <location>
        <begin position="110"/>
        <end position="430"/>
    </location>
</feature>
<evidence type="ECO:0000259" key="7">
    <source>
        <dbReference type="PROSITE" id="PS51767"/>
    </source>
</evidence>
<dbReference type="PROSITE" id="PS51767">
    <property type="entry name" value="PEPTIDASE_A1"/>
    <property type="match status" value="1"/>
</dbReference>
<dbReference type="STRING" id="741276.A0A2S5AZV2"/>
<dbReference type="OrthoDB" id="771136at2759"/>
<feature type="active site" evidence="3">
    <location>
        <position position="316"/>
    </location>
</feature>
<dbReference type="PANTHER" id="PTHR47966:SF6">
    <property type="entry name" value="PEPTIDASE A1 DOMAIN-CONTAINING PROTEIN"/>
    <property type="match status" value="1"/>
</dbReference>
<evidence type="ECO:0000256" key="6">
    <source>
        <dbReference type="SAM" id="SignalP"/>
    </source>
</evidence>
<reference evidence="8 9" key="1">
    <citation type="journal article" date="2018" name="Front. Microbiol.">
        <title>Prospects for Fungal Bioremediation of Acidic Radioactive Waste Sites: Characterization and Genome Sequence of Rhodotorula taiwanensis MD1149.</title>
        <authorList>
            <person name="Tkavc R."/>
            <person name="Matrosova V.Y."/>
            <person name="Grichenko O.E."/>
            <person name="Gostincar C."/>
            <person name="Volpe R.P."/>
            <person name="Klimenkova P."/>
            <person name="Gaidamakova E.K."/>
            <person name="Zhou C.E."/>
            <person name="Stewart B.J."/>
            <person name="Lyman M.G."/>
            <person name="Malfatti S.A."/>
            <person name="Rubinfeld B."/>
            <person name="Courtot M."/>
            <person name="Singh J."/>
            <person name="Dalgard C.L."/>
            <person name="Hamilton T."/>
            <person name="Frey K.G."/>
            <person name="Gunde-Cimerman N."/>
            <person name="Dugan L."/>
            <person name="Daly M.J."/>
        </authorList>
    </citation>
    <scope>NUCLEOTIDE SEQUENCE [LARGE SCALE GENOMIC DNA]</scope>
    <source>
        <strain evidence="8 9">MD1149</strain>
    </source>
</reference>
<dbReference type="GO" id="GO:0006508">
    <property type="term" value="P:proteolysis"/>
    <property type="evidence" value="ECO:0007669"/>
    <property type="project" value="UniProtKB-KW"/>
</dbReference>
<dbReference type="InterPro" id="IPR001461">
    <property type="entry name" value="Aspartic_peptidase_A1"/>
</dbReference>
<organism evidence="8 9">
    <name type="scientific">Rhodotorula taiwanensis</name>
    <dbReference type="NCBI Taxonomy" id="741276"/>
    <lineage>
        <taxon>Eukaryota</taxon>
        <taxon>Fungi</taxon>
        <taxon>Dikarya</taxon>
        <taxon>Basidiomycota</taxon>
        <taxon>Pucciniomycotina</taxon>
        <taxon>Microbotryomycetes</taxon>
        <taxon>Sporidiobolales</taxon>
        <taxon>Sporidiobolaceae</taxon>
        <taxon>Rhodotorula</taxon>
    </lineage>
</organism>
<keyword evidence="4" id="KW-0378">Hydrolase</keyword>
<feature type="signal peptide" evidence="6">
    <location>
        <begin position="1"/>
        <end position="19"/>
    </location>
</feature>
<accession>A0A2S5AZV2</accession>
<dbReference type="PANTHER" id="PTHR47966">
    <property type="entry name" value="BETA-SITE APP-CLEAVING ENZYME, ISOFORM A-RELATED"/>
    <property type="match status" value="1"/>
</dbReference>
<dbReference type="SUPFAM" id="SSF50630">
    <property type="entry name" value="Acid proteases"/>
    <property type="match status" value="1"/>
</dbReference>
<keyword evidence="2 4" id="KW-0064">Aspartyl protease</keyword>
<dbReference type="Pfam" id="PF00026">
    <property type="entry name" value="Asp"/>
    <property type="match status" value="1"/>
</dbReference>
<dbReference type="Proteomes" id="UP000237144">
    <property type="component" value="Unassembled WGS sequence"/>
</dbReference>
<evidence type="ECO:0000256" key="3">
    <source>
        <dbReference type="PIRSR" id="PIRSR601461-1"/>
    </source>
</evidence>
<feature type="region of interest" description="Disordered" evidence="5">
    <location>
        <begin position="76"/>
        <end position="100"/>
    </location>
</feature>
<keyword evidence="6" id="KW-0732">Signal</keyword>
<dbReference type="InterPro" id="IPR033121">
    <property type="entry name" value="PEPTIDASE_A1"/>
</dbReference>
<protein>
    <recommendedName>
        <fullName evidence="7">Peptidase A1 domain-containing protein</fullName>
    </recommendedName>
</protein>
<evidence type="ECO:0000313" key="8">
    <source>
        <dbReference type="EMBL" id="POY70054.1"/>
    </source>
</evidence>
<keyword evidence="9" id="KW-1185">Reference proteome</keyword>
<dbReference type="Gene3D" id="2.40.70.10">
    <property type="entry name" value="Acid Proteases"/>
    <property type="match status" value="2"/>
</dbReference>
<evidence type="ECO:0000313" key="9">
    <source>
        <dbReference type="Proteomes" id="UP000237144"/>
    </source>
</evidence>
<dbReference type="PRINTS" id="PR00792">
    <property type="entry name" value="PEPSIN"/>
</dbReference>
<dbReference type="InterPro" id="IPR034164">
    <property type="entry name" value="Pepsin-like_dom"/>
</dbReference>
<dbReference type="CDD" id="cd05471">
    <property type="entry name" value="pepsin_like"/>
    <property type="match status" value="1"/>
</dbReference>
<gene>
    <name evidence="8" type="ORF">BMF94_6941</name>
</gene>
<keyword evidence="4" id="KW-0645">Protease</keyword>
<name>A0A2S5AZV2_9BASI</name>
<dbReference type="InterPro" id="IPR021109">
    <property type="entry name" value="Peptidase_aspartic_dom_sf"/>
</dbReference>
<feature type="chain" id="PRO_5015397807" description="Peptidase A1 domain-containing protein" evidence="6">
    <location>
        <begin position="20"/>
        <end position="480"/>
    </location>
</feature>
<evidence type="ECO:0000256" key="5">
    <source>
        <dbReference type="SAM" id="MobiDB-lite"/>
    </source>
</evidence>
<sequence>MPSAAWSAISLAAAFGAASSTFAVASPLSSRTSVTRDVGKRGEYITVPIKRRNPDTLARRDAESYHRKATALRNKYGGTAPNAVDSAGKPVRGKKRQHSIDMTSYQDSEWYGEIDVGTPASGFSVVLDTGSADLILAEPNCQGCQTNTPGYQPSSSSTSSTAESNFQIQYGSGSASGSLVKDSVSIANYTQPNQIFAACDVMNNIVDGTISGILGFGWQSIASSGALPLVESLWKNNTLPEPVFGFAFETHTFYTNSAPTAPGGSLTIGGLDTSKYTGSINWIELDQPVGYWSIPLQDISVGGTSLGISDDQVVIDTGTTLIGMPTADVEKVYSSIPNSRQVNLQGQTGYYAFPCSQTVDVSLSFGGQKYQIASSQFNAGAVDSTGQYCLGAIFALETGSSSAISYIFGDAFLTGVYSAYRFDPPAVGFAQLGSGGNANTDASATSSKATSAAPRSSTLSKSTTALVALTVTAVGAFVLA</sequence>